<reference evidence="2" key="2">
    <citation type="submission" date="2020-11" db="EMBL/GenBank/DDBJ databases">
        <authorList>
            <person name="McCartney M.A."/>
            <person name="Auch B."/>
            <person name="Kono T."/>
            <person name="Mallez S."/>
            <person name="Becker A."/>
            <person name="Gohl D.M."/>
            <person name="Silverstein K.A.T."/>
            <person name="Koren S."/>
            <person name="Bechman K.B."/>
            <person name="Herman A."/>
            <person name="Abrahante J.E."/>
            <person name="Garbe J."/>
        </authorList>
    </citation>
    <scope>NUCLEOTIDE SEQUENCE</scope>
    <source>
        <strain evidence="2">Duluth1</strain>
        <tissue evidence="2">Whole animal</tissue>
    </source>
</reference>
<reference evidence="2" key="1">
    <citation type="journal article" date="2019" name="bioRxiv">
        <title>The Genome of the Zebra Mussel, Dreissena polymorpha: A Resource for Invasive Species Research.</title>
        <authorList>
            <person name="McCartney M.A."/>
            <person name="Auch B."/>
            <person name="Kono T."/>
            <person name="Mallez S."/>
            <person name="Zhang Y."/>
            <person name="Obille A."/>
            <person name="Becker A."/>
            <person name="Abrahante J.E."/>
            <person name="Garbe J."/>
            <person name="Badalamenti J.P."/>
            <person name="Herman A."/>
            <person name="Mangelson H."/>
            <person name="Liachko I."/>
            <person name="Sullivan S."/>
            <person name="Sone E.D."/>
            <person name="Koren S."/>
            <person name="Silverstein K.A.T."/>
            <person name="Beckman K.B."/>
            <person name="Gohl D.M."/>
        </authorList>
    </citation>
    <scope>NUCLEOTIDE SEQUENCE</scope>
    <source>
        <strain evidence="2">Duluth1</strain>
        <tissue evidence="2">Whole animal</tissue>
    </source>
</reference>
<dbReference type="AlphaFoldDB" id="A0A9D4IR57"/>
<proteinExistence type="predicted"/>
<keyword evidence="3" id="KW-1185">Reference proteome</keyword>
<dbReference type="EMBL" id="JAIWYP010000008">
    <property type="protein sequence ID" value="KAH3783560.1"/>
    <property type="molecule type" value="Genomic_DNA"/>
</dbReference>
<comment type="caution">
    <text evidence="2">The sequence shown here is derived from an EMBL/GenBank/DDBJ whole genome shotgun (WGS) entry which is preliminary data.</text>
</comment>
<protein>
    <submittedName>
        <fullName evidence="2">Uncharacterized protein</fullName>
    </submittedName>
</protein>
<gene>
    <name evidence="2" type="ORF">DPMN_161502</name>
</gene>
<feature type="region of interest" description="Disordered" evidence="1">
    <location>
        <begin position="38"/>
        <end position="58"/>
    </location>
</feature>
<evidence type="ECO:0000256" key="1">
    <source>
        <dbReference type="SAM" id="MobiDB-lite"/>
    </source>
</evidence>
<accession>A0A9D4IR57</accession>
<organism evidence="2 3">
    <name type="scientific">Dreissena polymorpha</name>
    <name type="common">Zebra mussel</name>
    <name type="synonym">Mytilus polymorpha</name>
    <dbReference type="NCBI Taxonomy" id="45954"/>
    <lineage>
        <taxon>Eukaryota</taxon>
        <taxon>Metazoa</taxon>
        <taxon>Spiralia</taxon>
        <taxon>Lophotrochozoa</taxon>
        <taxon>Mollusca</taxon>
        <taxon>Bivalvia</taxon>
        <taxon>Autobranchia</taxon>
        <taxon>Heteroconchia</taxon>
        <taxon>Euheterodonta</taxon>
        <taxon>Imparidentia</taxon>
        <taxon>Neoheterodontei</taxon>
        <taxon>Myida</taxon>
        <taxon>Dreissenoidea</taxon>
        <taxon>Dreissenidae</taxon>
        <taxon>Dreissena</taxon>
    </lineage>
</organism>
<sequence>MAEVVIFLKIATTTTAVDWPHPRATTVAATCSLNATNGQLAADERRSTTQSTDYSRVL</sequence>
<feature type="compositionally biased region" description="Polar residues" evidence="1">
    <location>
        <begin position="48"/>
        <end position="58"/>
    </location>
</feature>
<dbReference type="Proteomes" id="UP000828390">
    <property type="component" value="Unassembled WGS sequence"/>
</dbReference>
<evidence type="ECO:0000313" key="3">
    <source>
        <dbReference type="Proteomes" id="UP000828390"/>
    </source>
</evidence>
<evidence type="ECO:0000313" key="2">
    <source>
        <dbReference type="EMBL" id="KAH3783560.1"/>
    </source>
</evidence>
<name>A0A9D4IR57_DREPO</name>